<feature type="non-terminal residue" evidence="6">
    <location>
        <position position="65"/>
    </location>
</feature>
<dbReference type="PROSITE" id="PS01180">
    <property type="entry name" value="CUB"/>
    <property type="match status" value="1"/>
</dbReference>
<comment type="caution">
    <text evidence="3">Lacks conserved residue(s) required for the propagation of feature annotation.</text>
</comment>
<reference evidence="6" key="1">
    <citation type="journal article" date="2008" name="Nature">
        <title>The amphioxus genome and the evolution of the chordate karyotype.</title>
        <authorList>
            <consortium name="US DOE Joint Genome Institute (JGI-PGF)"/>
            <person name="Putnam N.H."/>
            <person name="Butts T."/>
            <person name="Ferrier D.E.K."/>
            <person name="Furlong R.F."/>
            <person name="Hellsten U."/>
            <person name="Kawashima T."/>
            <person name="Robinson-Rechavi M."/>
            <person name="Shoguchi E."/>
            <person name="Terry A."/>
            <person name="Yu J.-K."/>
            <person name="Benito-Gutierrez E.L."/>
            <person name="Dubchak I."/>
            <person name="Garcia-Fernandez J."/>
            <person name="Gibson-Brown J.J."/>
            <person name="Grigoriev I.V."/>
            <person name="Horton A.C."/>
            <person name="de Jong P.J."/>
            <person name="Jurka J."/>
            <person name="Kapitonov V.V."/>
            <person name="Kohara Y."/>
            <person name="Kuroki Y."/>
            <person name="Lindquist E."/>
            <person name="Lucas S."/>
            <person name="Osoegawa K."/>
            <person name="Pennacchio L.A."/>
            <person name="Salamov A.A."/>
            <person name="Satou Y."/>
            <person name="Sauka-Spengler T."/>
            <person name="Schmutz J."/>
            <person name="Shin-I T."/>
            <person name="Toyoda A."/>
            <person name="Bronner-Fraser M."/>
            <person name="Fujiyama A."/>
            <person name="Holland L.Z."/>
            <person name="Holland P.W.H."/>
            <person name="Satoh N."/>
            <person name="Rokhsar D.S."/>
        </authorList>
    </citation>
    <scope>NUCLEOTIDE SEQUENCE [LARGE SCALE GENOMIC DNA]</scope>
    <source>
        <strain evidence="6">S238N-H82</strain>
        <tissue evidence="6">Testes</tissue>
    </source>
</reference>
<proteinExistence type="predicted"/>
<dbReference type="InterPro" id="IPR000859">
    <property type="entry name" value="CUB_dom"/>
</dbReference>
<organism>
    <name type="scientific">Branchiostoma floridae</name>
    <name type="common">Florida lancelet</name>
    <name type="synonym">Amphioxus</name>
    <dbReference type="NCBI Taxonomy" id="7739"/>
    <lineage>
        <taxon>Eukaryota</taxon>
        <taxon>Metazoa</taxon>
        <taxon>Chordata</taxon>
        <taxon>Cephalochordata</taxon>
        <taxon>Leptocardii</taxon>
        <taxon>Amphioxiformes</taxon>
        <taxon>Branchiostomatidae</taxon>
        <taxon>Branchiostoma</taxon>
    </lineage>
</organism>
<dbReference type="InterPro" id="IPR035914">
    <property type="entry name" value="Sperma_CUB_dom_sf"/>
</dbReference>
<evidence type="ECO:0000259" key="5">
    <source>
        <dbReference type="PROSITE" id="PS01180"/>
    </source>
</evidence>
<dbReference type="FunFam" id="2.60.120.290:FF:000005">
    <property type="entry name" value="Procollagen C-endopeptidase enhancer 1"/>
    <property type="match status" value="1"/>
</dbReference>
<dbReference type="Pfam" id="PF00431">
    <property type="entry name" value="CUB"/>
    <property type="match status" value="1"/>
</dbReference>
<dbReference type="AlphaFoldDB" id="C3YK91"/>
<name>C3YK91_BRAFL</name>
<dbReference type="SUPFAM" id="SSF49854">
    <property type="entry name" value="Spermadhesin, CUB domain"/>
    <property type="match status" value="1"/>
</dbReference>
<dbReference type="CDD" id="cd00041">
    <property type="entry name" value="CUB"/>
    <property type="match status" value="1"/>
</dbReference>
<evidence type="ECO:0000256" key="2">
    <source>
        <dbReference type="ARBA" id="ARBA00023157"/>
    </source>
</evidence>
<dbReference type="PANTHER" id="PTHR24251">
    <property type="entry name" value="OVOCHYMASE-RELATED"/>
    <property type="match status" value="1"/>
</dbReference>
<dbReference type="InParanoid" id="C3YK91"/>
<gene>
    <name evidence="6" type="ORF">BRAFLDRAFT_226390</name>
</gene>
<feature type="domain" description="CUB" evidence="5">
    <location>
        <begin position="1"/>
        <end position="65"/>
    </location>
</feature>
<dbReference type="Gene3D" id="2.60.120.290">
    <property type="entry name" value="Spermadhesin, CUB domain"/>
    <property type="match status" value="1"/>
</dbReference>
<feature type="region of interest" description="Disordered" evidence="4">
    <location>
        <begin position="1"/>
        <end position="20"/>
    </location>
</feature>
<evidence type="ECO:0000313" key="6">
    <source>
        <dbReference type="EMBL" id="EEN59252.1"/>
    </source>
</evidence>
<sequence length="65" mass="7370">CGSTLTGDEGTFSSPNYPESYDSNLWCNWTIVVNASMSITVTFDNFDLEFQQDCDYDYVLLYEGS</sequence>
<dbReference type="EMBL" id="GG666521">
    <property type="protein sequence ID" value="EEN59252.1"/>
    <property type="molecule type" value="Genomic_DNA"/>
</dbReference>
<evidence type="ECO:0000256" key="4">
    <source>
        <dbReference type="SAM" id="MobiDB-lite"/>
    </source>
</evidence>
<dbReference type="SMART" id="SM00042">
    <property type="entry name" value="CUB"/>
    <property type="match status" value="1"/>
</dbReference>
<dbReference type="eggNOG" id="KOG4292">
    <property type="taxonomic scope" value="Eukaryota"/>
</dbReference>
<dbReference type="STRING" id="7739.C3YK91"/>
<evidence type="ECO:0000256" key="1">
    <source>
        <dbReference type="ARBA" id="ARBA00022737"/>
    </source>
</evidence>
<accession>C3YK91</accession>
<keyword evidence="2" id="KW-1015">Disulfide bond</keyword>
<keyword evidence="1" id="KW-0677">Repeat</keyword>
<feature type="non-terminal residue" evidence="6">
    <location>
        <position position="1"/>
    </location>
</feature>
<evidence type="ECO:0000256" key="3">
    <source>
        <dbReference type="PROSITE-ProRule" id="PRU00059"/>
    </source>
</evidence>
<protein>
    <recommendedName>
        <fullName evidence="5">CUB domain-containing protein</fullName>
    </recommendedName>
</protein>
<dbReference type="PANTHER" id="PTHR24251:SF37">
    <property type="entry name" value="CUB DOMAIN-CONTAINING PROTEIN"/>
    <property type="match status" value="1"/>
</dbReference>